<comment type="similarity">
    <text evidence="9">In the N-terminal section; belongs to the carbohydrate kinase PfkB family.</text>
</comment>
<comment type="function">
    <text evidence="9">Catalyzes the phosphorylation of D-glycero-D-manno-heptose 7-phosphate at the C-1 position to selectively form D-glycero-beta-D-manno-heptose-1,7-bisphosphate.</text>
</comment>
<dbReference type="PANTHER" id="PTHR46969:SF1">
    <property type="entry name" value="BIFUNCTIONAL PROTEIN HLDE"/>
    <property type="match status" value="1"/>
</dbReference>
<dbReference type="SUPFAM" id="SSF52374">
    <property type="entry name" value="Nucleotidylyl transferase"/>
    <property type="match status" value="1"/>
</dbReference>
<dbReference type="GO" id="GO:0005524">
    <property type="term" value="F:ATP binding"/>
    <property type="evidence" value="ECO:0007669"/>
    <property type="project" value="UniProtKB-UniRule"/>
</dbReference>
<dbReference type="GO" id="GO:0016773">
    <property type="term" value="F:phosphotransferase activity, alcohol group as acceptor"/>
    <property type="evidence" value="ECO:0007669"/>
    <property type="project" value="InterPro"/>
</dbReference>
<dbReference type="NCBIfam" id="TIGR02199">
    <property type="entry name" value="rfaE_dom_II"/>
    <property type="match status" value="1"/>
</dbReference>
<dbReference type="EMBL" id="FWWU01000004">
    <property type="protein sequence ID" value="SMB80328.1"/>
    <property type="molecule type" value="Genomic_DNA"/>
</dbReference>
<dbReference type="AlphaFoldDB" id="A0A1W1UGT9"/>
<dbReference type="GO" id="GO:0097171">
    <property type="term" value="P:ADP-L-glycero-beta-D-manno-heptose biosynthetic process"/>
    <property type="evidence" value="ECO:0007669"/>
    <property type="project" value="UniProtKB-UniPathway"/>
</dbReference>
<comment type="function">
    <text evidence="9">Catalyzes the ADP transfer from ATP to D-glycero-beta-D-manno-heptose 1-phosphate, yielding ADP-D-glycero-beta-D-manno-heptose.</text>
</comment>
<name>A0A1W1UGT9_9DEIO</name>
<keyword evidence="7 9" id="KW-0119">Carbohydrate metabolism</keyword>
<dbReference type="Pfam" id="PF00294">
    <property type="entry name" value="PfkB"/>
    <property type="match status" value="1"/>
</dbReference>
<dbReference type="PANTHER" id="PTHR46969">
    <property type="entry name" value="BIFUNCTIONAL PROTEIN HLDE"/>
    <property type="match status" value="1"/>
</dbReference>
<evidence type="ECO:0000256" key="2">
    <source>
        <dbReference type="ARBA" id="ARBA00022695"/>
    </source>
</evidence>
<keyword evidence="2 9" id="KW-0548">Nucleotidyltransferase</keyword>
<dbReference type="Pfam" id="PF01467">
    <property type="entry name" value="CTP_transf_like"/>
    <property type="match status" value="1"/>
</dbReference>
<dbReference type="GO" id="GO:0033785">
    <property type="term" value="F:heptose 7-phosphate kinase activity"/>
    <property type="evidence" value="ECO:0007669"/>
    <property type="project" value="UniProtKB-UniRule"/>
</dbReference>
<dbReference type="EC" id="2.7.7.70" evidence="9"/>
<protein>
    <recommendedName>
        <fullName evidence="9">Bifunctional protein HldE</fullName>
    </recommendedName>
    <domain>
        <recommendedName>
            <fullName evidence="9">D-beta-D-heptose 7-phosphate kinase</fullName>
            <ecNumber evidence="9">2.7.1.167</ecNumber>
        </recommendedName>
        <alternativeName>
            <fullName evidence="9">D-beta-D-heptose 7-phosphotransferase</fullName>
        </alternativeName>
        <alternativeName>
            <fullName evidence="9">D-glycero-beta-D-manno-heptose-7-phosphate kinase</fullName>
        </alternativeName>
    </domain>
    <domain>
        <recommendedName>
            <fullName evidence="9">D-beta-D-heptose 1-phosphate adenylyltransferase</fullName>
            <ecNumber evidence="9">2.7.7.70</ecNumber>
        </recommendedName>
        <alternativeName>
            <fullName evidence="9">D-glycero-beta-D-manno-heptose 1-phosphate adenylyltransferase</fullName>
        </alternativeName>
    </domain>
</protein>
<dbReference type="RefSeq" id="WP_084045704.1">
    <property type="nucleotide sequence ID" value="NZ_FWWU01000004.1"/>
</dbReference>
<evidence type="ECO:0000313" key="13">
    <source>
        <dbReference type="Proteomes" id="UP000192582"/>
    </source>
</evidence>
<evidence type="ECO:0000259" key="11">
    <source>
        <dbReference type="Pfam" id="PF01467"/>
    </source>
</evidence>
<dbReference type="Proteomes" id="UP000192582">
    <property type="component" value="Unassembled WGS sequence"/>
</dbReference>
<comment type="pathway">
    <text evidence="9">Nucleotide-sugar biosynthesis; ADP-L-glycero-beta-D-manno-heptose biosynthesis; ADP-L-glycero-beta-D-manno-heptose from D-glycero-beta-D-manno-heptose 7-phosphate: step 3/4.</text>
</comment>
<keyword evidence="13" id="KW-1185">Reference proteome</keyword>
<dbReference type="InterPro" id="IPR023030">
    <property type="entry name" value="Bifunc_HldE"/>
</dbReference>
<evidence type="ECO:0000256" key="4">
    <source>
        <dbReference type="ARBA" id="ARBA00022777"/>
    </source>
</evidence>
<keyword evidence="5 9" id="KW-0067">ATP-binding</keyword>
<dbReference type="EC" id="2.7.1.167" evidence="9"/>
<comment type="catalytic activity">
    <reaction evidence="9">
        <text>D-glycero-beta-D-manno-heptose 7-phosphate + ATP = D-glycero-beta-D-manno-heptose 1,7-bisphosphate + ADP + H(+)</text>
        <dbReference type="Rhea" id="RHEA:27473"/>
        <dbReference type="ChEBI" id="CHEBI:15378"/>
        <dbReference type="ChEBI" id="CHEBI:30616"/>
        <dbReference type="ChEBI" id="CHEBI:60204"/>
        <dbReference type="ChEBI" id="CHEBI:60208"/>
        <dbReference type="ChEBI" id="CHEBI:456216"/>
        <dbReference type="EC" id="2.7.1.167"/>
    </reaction>
</comment>
<organism evidence="12 13">
    <name type="scientific">Deinococcus hopiensis KR-140</name>
    <dbReference type="NCBI Taxonomy" id="695939"/>
    <lineage>
        <taxon>Bacteria</taxon>
        <taxon>Thermotogati</taxon>
        <taxon>Deinococcota</taxon>
        <taxon>Deinococci</taxon>
        <taxon>Deinococcales</taxon>
        <taxon>Deinococcaceae</taxon>
        <taxon>Deinococcus</taxon>
    </lineage>
</organism>
<dbReference type="InterPro" id="IPR029056">
    <property type="entry name" value="Ribokinase-like"/>
</dbReference>
<evidence type="ECO:0000256" key="9">
    <source>
        <dbReference type="HAMAP-Rule" id="MF_01603"/>
    </source>
</evidence>
<evidence type="ECO:0000256" key="1">
    <source>
        <dbReference type="ARBA" id="ARBA00022679"/>
    </source>
</evidence>
<keyword evidence="1 9" id="KW-0808">Transferase</keyword>
<evidence type="ECO:0000259" key="10">
    <source>
        <dbReference type="Pfam" id="PF00294"/>
    </source>
</evidence>
<sequence>MLLEHVEEFRRLRVLVIGEAMLDSYLYGTADRLCREAPVPIVALSGRKDVPGGAANAAVNVRALGASVEFLSVVGADAEGDILLGCLEEAGVDTAGVVRARSRETLVKRRVMAASQILLRLDQGTEEGVKDQDEERLIACLRAAFRRADAVIVSDYGYGILTPGVIAALAEEQARSPRVLVLDAKRPELYREVGVTAVKPNYGEALRLLGETAATTSEERLAQVTAWEERVLDRTGARIVAVTLDVEGALVFEQGQPAYRTFTRPHSNANATGAGDTFVGTLALALAAGAHTPAAADLASAAATVVVQRDGTTTCTTAELRDFLTAENKVLDRDGLVARAAALREAGKRLVFTNGCFDLLHRGHITYLNQAKALGDVLVVGLNDDASVRRLKGSSRPINPTEDRAQVLAALSCVDLIVPFTEDTPAALIEALRPDVYVKGGDYTRETLPEAPLVESLGGEVRLLPYLEDRSTTGIIERVRRAYATGT</sequence>
<gene>
    <name evidence="9" type="primary">hldE</name>
    <name evidence="12" type="ORF">SAMN00790413_05493</name>
</gene>
<dbReference type="InterPro" id="IPR011611">
    <property type="entry name" value="PfkB_dom"/>
</dbReference>
<feature type="region of interest" description="Ribokinase" evidence="9">
    <location>
        <begin position="1"/>
        <end position="327"/>
    </location>
</feature>
<dbReference type="Gene3D" id="3.40.1190.20">
    <property type="match status" value="1"/>
</dbReference>
<accession>A0A1W1UGT9</accession>
<feature type="region of interest" description="Cytidylyltransferase" evidence="9">
    <location>
        <begin position="352"/>
        <end position="487"/>
    </location>
</feature>
<dbReference type="UniPathway" id="UPA00356">
    <property type="reaction ID" value="UER00437"/>
</dbReference>
<dbReference type="NCBIfam" id="TIGR00125">
    <property type="entry name" value="cyt_tran_rel"/>
    <property type="match status" value="1"/>
</dbReference>
<proteinExistence type="inferred from homology"/>
<reference evidence="12 13" key="1">
    <citation type="submission" date="2017-04" db="EMBL/GenBank/DDBJ databases">
        <authorList>
            <person name="Afonso C.L."/>
            <person name="Miller P.J."/>
            <person name="Scott M.A."/>
            <person name="Spackman E."/>
            <person name="Goraichik I."/>
            <person name="Dimitrov K.M."/>
            <person name="Suarez D.L."/>
            <person name="Swayne D.E."/>
        </authorList>
    </citation>
    <scope>NUCLEOTIDE SEQUENCE [LARGE SCALE GENOMIC DNA]</scope>
    <source>
        <strain evidence="12 13">KR-140</strain>
    </source>
</reference>
<dbReference type="STRING" id="695939.SAMN00790413_05493"/>
<dbReference type="HAMAP" id="MF_01603">
    <property type="entry name" value="HldE"/>
    <property type="match status" value="1"/>
</dbReference>
<dbReference type="GO" id="GO:0005829">
    <property type="term" value="C:cytosol"/>
    <property type="evidence" value="ECO:0007669"/>
    <property type="project" value="TreeGrafter"/>
</dbReference>
<dbReference type="OrthoDB" id="9802794at2"/>
<evidence type="ECO:0000256" key="7">
    <source>
        <dbReference type="ARBA" id="ARBA00023277"/>
    </source>
</evidence>
<dbReference type="Gene3D" id="3.40.50.620">
    <property type="entry name" value="HUPs"/>
    <property type="match status" value="1"/>
</dbReference>
<feature type="active site" evidence="9">
    <location>
        <position position="276"/>
    </location>
</feature>
<dbReference type="GO" id="GO:0033786">
    <property type="term" value="F:heptose-1-phosphate adenylyltransferase activity"/>
    <property type="evidence" value="ECO:0007669"/>
    <property type="project" value="UniProtKB-UniRule"/>
</dbReference>
<evidence type="ECO:0000313" key="12">
    <source>
        <dbReference type="EMBL" id="SMB80328.1"/>
    </source>
</evidence>
<evidence type="ECO:0000256" key="3">
    <source>
        <dbReference type="ARBA" id="ARBA00022741"/>
    </source>
</evidence>
<keyword evidence="3 9" id="KW-0547">Nucleotide-binding</keyword>
<dbReference type="SUPFAM" id="SSF53613">
    <property type="entry name" value="Ribokinase-like"/>
    <property type="match status" value="1"/>
</dbReference>
<comment type="similarity">
    <text evidence="9">In the C-terminal section; belongs to the cytidylyltransferase family.</text>
</comment>
<comment type="pathway">
    <text evidence="9">Nucleotide-sugar biosynthesis; ADP-L-glycero-beta-D-manno-heptose biosynthesis; ADP-L-glycero-beta-D-manno-heptose from D-glycero-beta-D-manno-heptose 7-phosphate: step 1/4.</text>
</comment>
<dbReference type="InterPro" id="IPR011914">
    <property type="entry name" value="RfaE_dom_II"/>
</dbReference>
<feature type="domain" description="Cytidyltransferase-like" evidence="11">
    <location>
        <begin position="352"/>
        <end position="460"/>
    </location>
</feature>
<evidence type="ECO:0000256" key="5">
    <source>
        <dbReference type="ARBA" id="ARBA00022840"/>
    </source>
</evidence>
<feature type="domain" description="Carbohydrate kinase PfkB" evidence="10">
    <location>
        <begin position="13"/>
        <end position="316"/>
    </location>
</feature>
<keyword evidence="6 9" id="KW-0511">Multifunctional enzyme</keyword>
<evidence type="ECO:0000256" key="8">
    <source>
        <dbReference type="ARBA" id="ARBA00047428"/>
    </source>
</evidence>
<evidence type="ECO:0000256" key="6">
    <source>
        <dbReference type="ARBA" id="ARBA00023268"/>
    </source>
</evidence>
<comment type="subunit">
    <text evidence="9">Homodimer.</text>
</comment>
<feature type="binding site" evidence="9">
    <location>
        <begin position="201"/>
        <end position="204"/>
    </location>
    <ligand>
        <name>ATP</name>
        <dbReference type="ChEBI" id="CHEBI:30616"/>
    </ligand>
</feature>
<dbReference type="InterPro" id="IPR004821">
    <property type="entry name" value="Cyt_trans-like"/>
</dbReference>
<dbReference type="InterPro" id="IPR014729">
    <property type="entry name" value="Rossmann-like_a/b/a_fold"/>
</dbReference>
<keyword evidence="4 9" id="KW-0418">Kinase</keyword>
<comment type="catalytic activity">
    <reaction evidence="8 9">
        <text>D-glycero-beta-D-manno-heptose 1-phosphate + ATP + H(+) = ADP-D-glycero-beta-D-manno-heptose + diphosphate</text>
        <dbReference type="Rhea" id="RHEA:27465"/>
        <dbReference type="ChEBI" id="CHEBI:15378"/>
        <dbReference type="ChEBI" id="CHEBI:30616"/>
        <dbReference type="ChEBI" id="CHEBI:33019"/>
        <dbReference type="ChEBI" id="CHEBI:59967"/>
        <dbReference type="ChEBI" id="CHEBI:61593"/>
        <dbReference type="EC" id="2.7.7.70"/>
    </reaction>
</comment>